<keyword evidence="1" id="KW-0863">Zinc-finger</keyword>
<dbReference type="PROSITE" id="PS00028">
    <property type="entry name" value="ZINC_FINGER_C2H2_1"/>
    <property type="match status" value="1"/>
</dbReference>
<keyword evidence="1" id="KW-0862">Zinc</keyword>
<dbReference type="GO" id="GO:0008270">
    <property type="term" value="F:zinc ion binding"/>
    <property type="evidence" value="ECO:0007669"/>
    <property type="project" value="UniProtKB-KW"/>
</dbReference>
<gene>
    <name evidence="3" type="ORF">CLODIP_2_CD12201</name>
</gene>
<evidence type="ECO:0000256" key="1">
    <source>
        <dbReference type="PROSITE-ProRule" id="PRU00042"/>
    </source>
</evidence>
<protein>
    <recommendedName>
        <fullName evidence="2">C2H2-type domain-containing protein</fullName>
    </recommendedName>
</protein>
<dbReference type="EMBL" id="CADEPI010000238">
    <property type="protein sequence ID" value="CAB3381585.1"/>
    <property type="molecule type" value="Genomic_DNA"/>
</dbReference>
<sequence length="120" mass="14026">MHGTGSHLECDNCKKKFSSKISLAHHVSEAHKKKKCRFCEQNVLWLNNHLNHKKERKDCKPPLHQCTKCLKVFSFKCRFERHTKRKTSATTAPKAEFCWDRGRIRDPSQSRNLTPVPAEI</sequence>
<dbReference type="AlphaFoldDB" id="A0A8S1DLS2"/>
<keyword evidence="4" id="KW-1185">Reference proteome</keyword>
<comment type="caution">
    <text evidence="3">The sequence shown here is derived from an EMBL/GenBank/DDBJ whole genome shotgun (WGS) entry which is preliminary data.</text>
</comment>
<organism evidence="3 4">
    <name type="scientific">Cloeon dipterum</name>
    <dbReference type="NCBI Taxonomy" id="197152"/>
    <lineage>
        <taxon>Eukaryota</taxon>
        <taxon>Metazoa</taxon>
        <taxon>Ecdysozoa</taxon>
        <taxon>Arthropoda</taxon>
        <taxon>Hexapoda</taxon>
        <taxon>Insecta</taxon>
        <taxon>Pterygota</taxon>
        <taxon>Palaeoptera</taxon>
        <taxon>Ephemeroptera</taxon>
        <taxon>Pisciforma</taxon>
        <taxon>Baetidae</taxon>
        <taxon>Cloeon</taxon>
    </lineage>
</organism>
<dbReference type="InterPro" id="IPR013087">
    <property type="entry name" value="Znf_C2H2_type"/>
</dbReference>
<evidence type="ECO:0000259" key="2">
    <source>
        <dbReference type="PROSITE" id="PS50157"/>
    </source>
</evidence>
<accession>A0A8S1DLS2</accession>
<dbReference type="Proteomes" id="UP000494165">
    <property type="component" value="Unassembled WGS sequence"/>
</dbReference>
<keyword evidence="1" id="KW-0479">Metal-binding</keyword>
<dbReference type="PROSITE" id="PS50157">
    <property type="entry name" value="ZINC_FINGER_C2H2_2"/>
    <property type="match status" value="1"/>
</dbReference>
<feature type="domain" description="C2H2-type" evidence="2">
    <location>
        <begin position="8"/>
        <end position="36"/>
    </location>
</feature>
<evidence type="ECO:0000313" key="3">
    <source>
        <dbReference type="EMBL" id="CAB3381585.1"/>
    </source>
</evidence>
<reference evidence="3 4" key="1">
    <citation type="submission" date="2020-04" db="EMBL/GenBank/DDBJ databases">
        <authorList>
            <person name="Alioto T."/>
            <person name="Alioto T."/>
            <person name="Gomez Garrido J."/>
        </authorList>
    </citation>
    <scope>NUCLEOTIDE SEQUENCE [LARGE SCALE GENOMIC DNA]</scope>
</reference>
<proteinExistence type="predicted"/>
<name>A0A8S1DLS2_9INSE</name>
<evidence type="ECO:0000313" key="4">
    <source>
        <dbReference type="Proteomes" id="UP000494165"/>
    </source>
</evidence>